<evidence type="ECO:0000256" key="2">
    <source>
        <dbReference type="ARBA" id="ARBA00022475"/>
    </source>
</evidence>
<evidence type="ECO:0000256" key="3">
    <source>
        <dbReference type="ARBA" id="ARBA00022676"/>
    </source>
</evidence>
<evidence type="ECO:0000313" key="10">
    <source>
        <dbReference type="EMBL" id="GCF10591.1"/>
    </source>
</evidence>
<dbReference type="PANTHER" id="PTHR33908:SF11">
    <property type="entry name" value="MEMBRANE PROTEIN"/>
    <property type="match status" value="1"/>
</dbReference>
<comment type="subcellular location">
    <subcellularLocation>
        <location evidence="1">Cell membrane</location>
        <topology evidence="1">Multi-pass membrane protein</topology>
    </subcellularLocation>
</comment>
<reference evidence="10 11" key="1">
    <citation type="submission" date="2019-01" db="EMBL/GenBank/DDBJ databases">
        <title>Draft genome sequence of Dictyobacter sp. Uno17.</title>
        <authorList>
            <person name="Wang C.M."/>
            <person name="Zheng Y."/>
            <person name="Sakai Y."/>
            <person name="Abe K."/>
            <person name="Yokota A."/>
            <person name="Yabe S."/>
        </authorList>
    </citation>
    <scope>NUCLEOTIDE SEQUENCE [LARGE SCALE GENOMIC DNA]</scope>
    <source>
        <strain evidence="10 11">Uno17</strain>
    </source>
</reference>
<evidence type="ECO:0000256" key="4">
    <source>
        <dbReference type="ARBA" id="ARBA00022679"/>
    </source>
</evidence>
<keyword evidence="3" id="KW-0328">Glycosyltransferase</keyword>
<feature type="transmembrane region" description="Helical" evidence="8">
    <location>
        <begin position="166"/>
        <end position="183"/>
    </location>
</feature>
<feature type="transmembrane region" description="Helical" evidence="8">
    <location>
        <begin position="140"/>
        <end position="159"/>
    </location>
</feature>
<feature type="domain" description="Glycosyltransferase RgtA/B/C/D-like" evidence="9">
    <location>
        <begin position="111"/>
        <end position="251"/>
    </location>
</feature>
<dbReference type="GO" id="GO:0005886">
    <property type="term" value="C:plasma membrane"/>
    <property type="evidence" value="ECO:0007669"/>
    <property type="project" value="UniProtKB-SubCell"/>
</dbReference>
<organism evidence="10 11">
    <name type="scientific">Dictyobacter arantiisoli</name>
    <dbReference type="NCBI Taxonomy" id="2014874"/>
    <lineage>
        <taxon>Bacteria</taxon>
        <taxon>Bacillati</taxon>
        <taxon>Chloroflexota</taxon>
        <taxon>Ktedonobacteria</taxon>
        <taxon>Ktedonobacterales</taxon>
        <taxon>Dictyobacteraceae</taxon>
        <taxon>Dictyobacter</taxon>
    </lineage>
</organism>
<accession>A0A5A5TG88</accession>
<gene>
    <name evidence="10" type="ORF">KDI_41550</name>
</gene>
<evidence type="ECO:0000256" key="8">
    <source>
        <dbReference type="SAM" id="Phobius"/>
    </source>
</evidence>
<evidence type="ECO:0000256" key="5">
    <source>
        <dbReference type="ARBA" id="ARBA00022692"/>
    </source>
</evidence>
<keyword evidence="4" id="KW-0808">Transferase</keyword>
<dbReference type="AlphaFoldDB" id="A0A5A5TG88"/>
<keyword evidence="5 8" id="KW-0812">Transmembrane</keyword>
<keyword evidence="7 8" id="KW-0472">Membrane</keyword>
<dbReference type="InterPro" id="IPR038731">
    <property type="entry name" value="RgtA/B/C-like"/>
</dbReference>
<feature type="transmembrane region" description="Helical" evidence="8">
    <location>
        <begin position="195"/>
        <end position="228"/>
    </location>
</feature>
<keyword evidence="11" id="KW-1185">Reference proteome</keyword>
<dbReference type="GO" id="GO:0009103">
    <property type="term" value="P:lipopolysaccharide biosynthetic process"/>
    <property type="evidence" value="ECO:0007669"/>
    <property type="project" value="UniProtKB-ARBA"/>
</dbReference>
<dbReference type="EMBL" id="BIXY01000076">
    <property type="protein sequence ID" value="GCF10591.1"/>
    <property type="molecule type" value="Genomic_DNA"/>
</dbReference>
<feature type="transmembrane region" description="Helical" evidence="8">
    <location>
        <begin position="240"/>
        <end position="259"/>
    </location>
</feature>
<dbReference type="Proteomes" id="UP000322530">
    <property type="component" value="Unassembled WGS sequence"/>
</dbReference>
<comment type="caution">
    <text evidence="10">The sequence shown here is derived from an EMBL/GenBank/DDBJ whole genome shotgun (WGS) entry which is preliminary data.</text>
</comment>
<dbReference type="PANTHER" id="PTHR33908">
    <property type="entry name" value="MANNOSYLTRANSFERASE YKCB-RELATED"/>
    <property type="match status" value="1"/>
</dbReference>
<feature type="transmembrane region" description="Helical" evidence="8">
    <location>
        <begin position="372"/>
        <end position="391"/>
    </location>
</feature>
<feature type="transmembrane region" description="Helical" evidence="8">
    <location>
        <begin position="31"/>
        <end position="50"/>
    </location>
</feature>
<feature type="transmembrane region" description="Helical" evidence="8">
    <location>
        <begin position="292"/>
        <end position="312"/>
    </location>
</feature>
<evidence type="ECO:0000313" key="11">
    <source>
        <dbReference type="Proteomes" id="UP000322530"/>
    </source>
</evidence>
<keyword evidence="6 8" id="KW-1133">Transmembrane helix</keyword>
<feature type="transmembrane region" description="Helical" evidence="8">
    <location>
        <begin position="339"/>
        <end position="360"/>
    </location>
</feature>
<evidence type="ECO:0000259" key="9">
    <source>
        <dbReference type="Pfam" id="PF13231"/>
    </source>
</evidence>
<dbReference type="InterPro" id="IPR050297">
    <property type="entry name" value="LipidA_mod_glycosyltrf_83"/>
</dbReference>
<dbReference type="GO" id="GO:0016763">
    <property type="term" value="F:pentosyltransferase activity"/>
    <property type="evidence" value="ECO:0007669"/>
    <property type="project" value="TreeGrafter"/>
</dbReference>
<evidence type="ECO:0000256" key="7">
    <source>
        <dbReference type="ARBA" id="ARBA00023136"/>
    </source>
</evidence>
<keyword evidence="2" id="KW-1003">Cell membrane</keyword>
<evidence type="ECO:0000256" key="6">
    <source>
        <dbReference type="ARBA" id="ARBA00022989"/>
    </source>
</evidence>
<dbReference type="Pfam" id="PF13231">
    <property type="entry name" value="PMT_2"/>
    <property type="match status" value="1"/>
</dbReference>
<name>A0A5A5TG88_9CHLR</name>
<proteinExistence type="predicted"/>
<sequence length="556" mass="63295">MDMIPVRKNSRQEGKKTLFERNGLDESMRRGWIFHPFTMVALLTVLALVLDFHLLGRPGIWFDEAFSVELARQPLPLLWHTIFGPEPNMELYYLLLHVWLQVTGWVGWQPVEWIVRFPSALCAALSTGVLFLLGRRYLGTLAAAVATVLYACNYLQLVYAQQARSYALQLLLLSVGWLALFLALQGAQPQKRWWIAYVVVMTLAIYAQLFSMLIVLSQVVAIIGLWIMPTHWRAQTRQRTPGFFISLIAIGVLSIPMFIESLHGSKTGWLPVPHLNDFQAFFTILSGDTPRYLVVMGGCMLAGLLCIVIVLWRQRVPAWYLRIAGGAEENVSITRHRDLWPFVWIMLCWFILPIVVSYGISQGSLRLFSTRYLVVVVPPFCFLTVLLLSIWRQWLVRAVLILGILGSAVLVVPHYYQNAQVETWNSAVHWLLDRYQAGDGLVCYDNATTQGCQIAVEYYLHAYPNGAYFSADSPGAFSWQKFSTNEAQNDPELALNPAIISSYASHHKRIFMIVGRVANDAGAVRVKQTQLWLDQQYHFIDQVVTPTVIIRLYQTQ</sequence>
<protein>
    <recommendedName>
        <fullName evidence="9">Glycosyltransferase RgtA/B/C/D-like domain-containing protein</fullName>
    </recommendedName>
</protein>
<evidence type="ECO:0000256" key="1">
    <source>
        <dbReference type="ARBA" id="ARBA00004651"/>
    </source>
</evidence>
<feature type="transmembrane region" description="Helical" evidence="8">
    <location>
        <begin position="398"/>
        <end position="416"/>
    </location>
</feature>